<dbReference type="InterPro" id="IPR021109">
    <property type="entry name" value="Peptidase_aspartic_dom_sf"/>
</dbReference>
<dbReference type="EMBL" id="HBFQ01045933">
    <property type="protein sequence ID" value="CAD8858320.1"/>
    <property type="molecule type" value="Transcribed_RNA"/>
</dbReference>
<name>A0A7S1FD26_NOCSC</name>
<sequence>MEGHFETTEGCRALFMDFDRQHAGAGTLWLLGMPFFRAYYTVFSQEPRTMSFARAGDNCTLDASPSLLFPGAVAAKIRVNMSKLMPPRWLEK</sequence>
<dbReference type="Gene3D" id="2.40.70.10">
    <property type="entry name" value="Acid Proteases"/>
    <property type="match status" value="1"/>
</dbReference>
<reference evidence="2" key="1">
    <citation type="submission" date="2021-01" db="EMBL/GenBank/DDBJ databases">
        <authorList>
            <person name="Corre E."/>
            <person name="Pelletier E."/>
            <person name="Niang G."/>
            <person name="Scheremetjew M."/>
            <person name="Finn R."/>
            <person name="Kale V."/>
            <person name="Holt S."/>
            <person name="Cochrane G."/>
            <person name="Meng A."/>
            <person name="Brown T."/>
            <person name="Cohen L."/>
        </authorList>
    </citation>
    <scope>NUCLEOTIDE SEQUENCE</scope>
</reference>
<protein>
    <recommendedName>
        <fullName evidence="1">Peptidase A1 domain-containing protein</fullName>
    </recommendedName>
</protein>
<organism evidence="2">
    <name type="scientific">Noctiluca scintillans</name>
    <name type="common">Sea sparkle</name>
    <name type="synonym">Red tide dinoflagellate</name>
    <dbReference type="NCBI Taxonomy" id="2966"/>
    <lineage>
        <taxon>Eukaryota</taxon>
        <taxon>Sar</taxon>
        <taxon>Alveolata</taxon>
        <taxon>Dinophyceae</taxon>
        <taxon>Noctilucales</taxon>
        <taxon>Noctilucaceae</taxon>
        <taxon>Noctiluca</taxon>
    </lineage>
</organism>
<evidence type="ECO:0000313" key="2">
    <source>
        <dbReference type="EMBL" id="CAD8858320.1"/>
    </source>
</evidence>
<dbReference type="SUPFAM" id="SSF50630">
    <property type="entry name" value="Acid proteases"/>
    <property type="match status" value="1"/>
</dbReference>
<proteinExistence type="predicted"/>
<feature type="domain" description="Peptidase A1" evidence="1">
    <location>
        <begin position="1"/>
        <end position="53"/>
    </location>
</feature>
<evidence type="ECO:0000259" key="1">
    <source>
        <dbReference type="PROSITE" id="PS51767"/>
    </source>
</evidence>
<dbReference type="AlphaFoldDB" id="A0A7S1FD26"/>
<dbReference type="PROSITE" id="PS51767">
    <property type="entry name" value="PEPTIDASE_A1"/>
    <property type="match status" value="1"/>
</dbReference>
<dbReference type="InterPro" id="IPR033121">
    <property type="entry name" value="PEPTIDASE_A1"/>
</dbReference>
<accession>A0A7S1FD26</accession>
<gene>
    <name evidence="2" type="ORF">NSCI0253_LOCUS32673</name>
</gene>